<evidence type="ECO:0000256" key="1">
    <source>
        <dbReference type="ARBA" id="ARBA00004651"/>
    </source>
</evidence>
<keyword evidence="2" id="KW-1003">Cell membrane</keyword>
<dbReference type="PANTHER" id="PTHR33545">
    <property type="entry name" value="UPF0750 MEMBRANE PROTEIN YITT-RELATED"/>
    <property type="match status" value="1"/>
</dbReference>
<feature type="transmembrane region" description="Helical" evidence="6">
    <location>
        <begin position="180"/>
        <end position="197"/>
    </location>
</feature>
<accession>A0ABX7QVM6</accession>
<dbReference type="EMBL" id="CP071503">
    <property type="protein sequence ID" value="QSX35549.1"/>
    <property type="molecule type" value="Genomic_DNA"/>
</dbReference>
<proteinExistence type="predicted"/>
<evidence type="ECO:0000256" key="3">
    <source>
        <dbReference type="ARBA" id="ARBA00022692"/>
    </source>
</evidence>
<gene>
    <name evidence="7" type="ORF">JYB87_15855</name>
</gene>
<evidence type="ECO:0000256" key="6">
    <source>
        <dbReference type="SAM" id="Phobius"/>
    </source>
</evidence>
<evidence type="ECO:0000256" key="5">
    <source>
        <dbReference type="ARBA" id="ARBA00023136"/>
    </source>
</evidence>
<sequence length="205" mass="22360">METELKKVKKAGHSLVEDVTGLFVGCCFVALGVFFLRQSGLLTGGTAGAALLLTHLCSLSFGTLFVLLNLPFFWLAWTRMGKDFTIKTFVCIVAVGAMTDALGMVLHFDYINVIYASVMGALLLGSGLLILFRHKSSLGGFNIFALYMQDRFNIRAGNIQMLLDSAIVVASFFIISPWMLALSVLGAVITNIVLTFYHKPGRYTA</sequence>
<protein>
    <submittedName>
        <fullName evidence="7">YitT family protein</fullName>
    </submittedName>
</protein>
<dbReference type="InterPro" id="IPR003740">
    <property type="entry name" value="YitT"/>
</dbReference>
<evidence type="ECO:0000256" key="4">
    <source>
        <dbReference type="ARBA" id="ARBA00022989"/>
    </source>
</evidence>
<organism evidence="7 8">
    <name type="scientific">Shewanella avicenniae</name>
    <dbReference type="NCBI Taxonomy" id="2814294"/>
    <lineage>
        <taxon>Bacteria</taxon>
        <taxon>Pseudomonadati</taxon>
        <taxon>Pseudomonadota</taxon>
        <taxon>Gammaproteobacteria</taxon>
        <taxon>Alteromonadales</taxon>
        <taxon>Shewanellaceae</taxon>
        <taxon>Shewanella</taxon>
    </lineage>
</organism>
<dbReference type="PANTHER" id="PTHR33545:SF5">
    <property type="entry name" value="UPF0750 MEMBRANE PROTEIN YITT"/>
    <property type="match status" value="1"/>
</dbReference>
<feature type="transmembrane region" description="Helical" evidence="6">
    <location>
        <begin position="114"/>
        <end position="132"/>
    </location>
</feature>
<keyword evidence="8" id="KW-1185">Reference proteome</keyword>
<reference evidence="7 8" key="1">
    <citation type="submission" date="2021-03" db="EMBL/GenBank/DDBJ databases">
        <title>Novel species identification of genus Shewanella.</title>
        <authorList>
            <person name="Liu G."/>
            <person name="Zhang Q."/>
        </authorList>
    </citation>
    <scope>NUCLEOTIDE SEQUENCE [LARGE SCALE GENOMIC DNA]</scope>
    <source>
        <strain evidence="7 8">FJAT-51800</strain>
    </source>
</reference>
<evidence type="ECO:0000313" key="8">
    <source>
        <dbReference type="Proteomes" id="UP000662770"/>
    </source>
</evidence>
<feature type="transmembrane region" description="Helical" evidence="6">
    <location>
        <begin position="152"/>
        <end position="174"/>
    </location>
</feature>
<keyword evidence="4 6" id="KW-1133">Transmembrane helix</keyword>
<dbReference type="Pfam" id="PF02588">
    <property type="entry name" value="YitT_membrane"/>
    <property type="match status" value="1"/>
</dbReference>
<keyword evidence="5 6" id="KW-0472">Membrane</keyword>
<dbReference type="InterPro" id="IPR051461">
    <property type="entry name" value="UPF0750_membrane"/>
</dbReference>
<evidence type="ECO:0000313" key="7">
    <source>
        <dbReference type="EMBL" id="QSX35549.1"/>
    </source>
</evidence>
<keyword evidence="3 6" id="KW-0812">Transmembrane</keyword>
<feature type="transmembrane region" description="Helical" evidence="6">
    <location>
        <begin position="48"/>
        <end position="77"/>
    </location>
</feature>
<evidence type="ECO:0000256" key="2">
    <source>
        <dbReference type="ARBA" id="ARBA00022475"/>
    </source>
</evidence>
<name>A0ABX7QVM6_9GAMM</name>
<comment type="subcellular location">
    <subcellularLocation>
        <location evidence="1">Cell membrane</location>
        <topology evidence="1">Multi-pass membrane protein</topology>
    </subcellularLocation>
</comment>
<feature type="transmembrane region" description="Helical" evidence="6">
    <location>
        <begin position="89"/>
        <end position="108"/>
    </location>
</feature>
<feature type="transmembrane region" description="Helical" evidence="6">
    <location>
        <begin position="15"/>
        <end position="36"/>
    </location>
</feature>
<dbReference type="Proteomes" id="UP000662770">
    <property type="component" value="Chromosome"/>
</dbReference>